<dbReference type="InParanoid" id="A0A1S3FU24"/>
<dbReference type="Proteomes" id="UP000081671">
    <property type="component" value="Unplaced"/>
</dbReference>
<dbReference type="KEGG" id="dord:105991860"/>
<dbReference type="AlphaFoldDB" id="A0A1S3FU24"/>
<evidence type="ECO:0000313" key="3">
    <source>
        <dbReference type="RefSeq" id="XP_012880061.1"/>
    </source>
</evidence>
<sequence>MNHREFIGVESTLARSPPPQRDSLMEPQKAVKKASSLPLPAGSLQRGVLWKSTRCPPPPQHPRQRQTPSAVSPHGPHPPHSRFHHPPGLGELPPQPAPAPRRAAPPERERGRPGGSGEVEPLPGSYRGSVLPLGEGAQPLSPAAPRAPFPGNSAPRGRSTGDAPPPRPHPSTFCSAGSSCAAGAGGCD</sequence>
<name>A0A1S3FU24_DIPOR</name>
<feature type="region of interest" description="Disordered" evidence="1">
    <location>
        <begin position="1"/>
        <end position="188"/>
    </location>
</feature>
<proteinExistence type="predicted"/>
<reference evidence="3" key="1">
    <citation type="submission" date="2025-08" db="UniProtKB">
        <authorList>
            <consortium name="RefSeq"/>
        </authorList>
    </citation>
    <scope>IDENTIFICATION</scope>
    <source>
        <tissue evidence="3">Kidney</tissue>
    </source>
</reference>
<keyword evidence="2" id="KW-1185">Reference proteome</keyword>
<dbReference type="RefSeq" id="XP_012880061.1">
    <property type="nucleotide sequence ID" value="XM_013024607.1"/>
</dbReference>
<dbReference type="GeneID" id="105991860"/>
<gene>
    <name evidence="3" type="primary">LOC105991860</name>
</gene>
<protein>
    <submittedName>
        <fullName evidence="3">Formin-like protein 5</fullName>
    </submittedName>
</protein>
<accession>A0A1S3FU24</accession>
<evidence type="ECO:0000313" key="2">
    <source>
        <dbReference type="Proteomes" id="UP000081671"/>
    </source>
</evidence>
<organism evidence="2 3">
    <name type="scientific">Dipodomys ordii</name>
    <name type="common">Ord's kangaroo rat</name>
    <dbReference type="NCBI Taxonomy" id="10020"/>
    <lineage>
        <taxon>Eukaryota</taxon>
        <taxon>Metazoa</taxon>
        <taxon>Chordata</taxon>
        <taxon>Craniata</taxon>
        <taxon>Vertebrata</taxon>
        <taxon>Euteleostomi</taxon>
        <taxon>Mammalia</taxon>
        <taxon>Eutheria</taxon>
        <taxon>Euarchontoglires</taxon>
        <taxon>Glires</taxon>
        <taxon>Rodentia</taxon>
        <taxon>Castorimorpha</taxon>
        <taxon>Heteromyidae</taxon>
        <taxon>Dipodomyinae</taxon>
        <taxon>Dipodomys</taxon>
    </lineage>
</organism>
<feature type="compositionally biased region" description="Low complexity" evidence="1">
    <location>
        <begin position="65"/>
        <end position="74"/>
    </location>
</feature>
<evidence type="ECO:0000256" key="1">
    <source>
        <dbReference type="SAM" id="MobiDB-lite"/>
    </source>
</evidence>